<reference evidence="4" key="1">
    <citation type="journal article" date="2023" name="Science">
        <title>Elucidation of the pathway for biosynthesis of saponin adjuvants from the soapbark tree.</title>
        <authorList>
            <person name="Reed J."/>
            <person name="Orme A."/>
            <person name="El-Demerdash A."/>
            <person name="Owen C."/>
            <person name="Martin L.B.B."/>
            <person name="Misra R.C."/>
            <person name="Kikuchi S."/>
            <person name="Rejzek M."/>
            <person name="Martin A.C."/>
            <person name="Harkess A."/>
            <person name="Leebens-Mack J."/>
            <person name="Louveau T."/>
            <person name="Stephenson M.J."/>
            <person name="Osbourn A."/>
        </authorList>
    </citation>
    <scope>NUCLEOTIDE SEQUENCE</scope>
    <source>
        <strain evidence="4">S10</strain>
    </source>
</reference>
<dbReference type="Pfam" id="PF01535">
    <property type="entry name" value="PPR"/>
    <property type="match status" value="1"/>
</dbReference>
<evidence type="ECO:0000256" key="2">
    <source>
        <dbReference type="ARBA" id="ARBA00022737"/>
    </source>
</evidence>
<gene>
    <name evidence="4" type="ORF">O6P43_008231</name>
</gene>
<feature type="repeat" description="PPR" evidence="3">
    <location>
        <begin position="276"/>
        <end position="310"/>
    </location>
</feature>
<dbReference type="PROSITE" id="PS51375">
    <property type="entry name" value="PPR"/>
    <property type="match status" value="4"/>
</dbReference>
<dbReference type="Proteomes" id="UP001163823">
    <property type="component" value="Chromosome 4"/>
</dbReference>
<dbReference type="GO" id="GO:0003723">
    <property type="term" value="F:RNA binding"/>
    <property type="evidence" value="ECO:0007669"/>
    <property type="project" value="InterPro"/>
</dbReference>
<dbReference type="InterPro" id="IPR011990">
    <property type="entry name" value="TPR-like_helical_dom_sf"/>
</dbReference>
<dbReference type="NCBIfam" id="TIGR00756">
    <property type="entry name" value="PPR"/>
    <property type="match status" value="7"/>
</dbReference>
<sequence>MHSRVFELQLLKLLPQSTFTQLKQIHALLITTSLNQNLQIFSKFFRRSTEFGTMEYSGLIFSQLGHSFNREVILWNIMLRGYSFNGLSHKCISLYDEMPLRGLKPCNYSYPYVLNSCSNMGWYRKGKIVHCQIVKSGFEFAYAVAISLFNMYMRTLDSDNVGGVNEGSLGDARKVFDDMSMRPVELWNKMISGYISIGHVESSRCLFDTMLERDVVSWNCMLSGYAKIGDAEKARDLFQQMPDKNVISWTSMISTYANAGDLITARKFFDNMPSRNVVSWNTMLSSYSQHGEYGTALDIFVQMQSQGVISDGYTFVSVLSACSHLCALEFGKLVHYLIKDWSQLGVIVRTALIDMYAKCGEINMAFTLFFKIGKKDVFCWNVMINSLAIHGRAEDAMKIFYMMQKSGLIPNDFTFSGALFACSHGGLVREGQKIFNGMEKYFGVSPKIEHYGCLVDLLSRNGKLEEAMYLIKDMPFKPDIAIWGALLGGCKIKSDFKLAVEVMDRVTDLKADEPGVYALLSNMYASVGQWPDALTIRETMEDKKIEKNTGISSVICNVSNERPDLRKKKESKC</sequence>
<feature type="repeat" description="PPR" evidence="3">
    <location>
        <begin position="214"/>
        <end position="248"/>
    </location>
</feature>
<dbReference type="EMBL" id="JARAOO010000004">
    <property type="protein sequence ID" value="KAJ7969974.1"/>
    <property type="molecule type" value="Genomic_DNA"/>
</dbReference>
<dbReference type="Gene3D" id="1.25.40.10">
    <property type="entry name" value="Tetratricopeptide repeat domain"/>
    <property type="match status" value="4"/>
</dbReference>
<dbReference type="Pfam" id="PF13041">
    <property type="entry name" value="PPR_2"/>
    <property type="match status" value="4"/>
</dbReference>
<dbReference type="Pfam" id="PF20431">
    <property type="entry name" value="E_motif"/>
    <property type="match status" value="1"/>
</dbReference>
<dbReference type="InterPro" id="IPR046960">
    <property type="entry name" value="PPR_At4g14850-like_plant"/>
</dbReference>
<comment type="similarity">
    <text evidence="1">Belongs to the PPR family. PCMP-H subfamily.</text>
</comment>
<dbReference type="FunFam" id="1.25.40.10:FF:000090">
    <property type="entry name" value="Pentatricopeptide repeat-containing protein, chloroplastic"/>
    <property type="match status" value="1"/>
</dbReference>
<dbReference type="GO" id="GO:0009451">
    <property type="term" value="P:RNA modification"/>
    <property type="evidence" value="ECO:0007669"/>
    <property type="project" value="InterPro"/>
</dbReference>
<dbReference type="InterPro" id="IPR046848">
    <property type="entry name" value="E_motif"/>
</dbReference>
<feature type="repeat" description="PPR" evidence="3">
    <location>
        <begin position="71"/>
        <end position="105"/>
    </location>
</feature>
<dbReference type="InterPro" id="IPR002885">
    <property type="entry name" value="PPR_rpt"/>
</dbReference>
<dbReference type="KEGG" id="qsa:O6P43_008231"/>
<dbReference type="FunFam" id="1.25.40.10:FF:000333">
    <property type="entry name" value="Pentatricopeptide repeat-containing protein"/>
    <property type="match status" value="1"/>
</dbReference>
<dbReference type="PANTHER" id="PTHR47926">
    <property type="entry name" value="PENTATRICOPEPTIDE REPEAT-CONTAINING PROTEIN"/>
    <property type="match status" value="1"/>
</dbReference>
<evidence type="ECO:0000256" key="3">
    <source>
        <dbReference type="PROSITE-ProRule" id="PRU00708"/>
    </source>
</evidence>
<proteinExistence type="inferred from homology"/>
<evidence type="ECO:0000256" key="1">
    <source>
        <dbReference type="ARBA" id="ARBA00006643"/>
    </source>
</evidence>
<comment type="caution">
    <text evidence="4">The sequence shown here is derived from an EMBL/GenBank/DDBJ whole genome shotgun (WGS) entry which is preliminary data.</text>
</comment>
<keyword evidence="5" id="KW-1185">Reference proteome</keyword>
<dbReference type="AlphaFoldDB" id="A0AAD7PWI9"/>
<protein>
    <submittedName>
        <fullName evidence="4">Pentatricopeptide repeat</fullName>
    </submittedName>
</protein>
<keyword evidence="2" id="KW-0677">Repeat</keyword>
<evidence type="ECO:0000313" key="4">
    <source>
        <dbReference type="EMBL" id="KAJ7969974.1"/>
    </source>
</evidence>
<evidence type="ECO:0000313" key="5">
    <source>
        <dbReference type="Proteomes" id="UP001163823"/>
    </source>
</evidence>
<accession>A0AAD7PWI9</accession>
<dbReference type="SUPFAM" id="SSF48452">
    <property type="entry name" value="TPR-like"/>
    <property type="match status" value="1"/>
</dbReference>
<dbReference type="PANTHER" id="PTHR47926:SF403">
    <property type="entry name" value="PENTACOTRIPEPTIDE-REPEAT REGION OF PRORP DOMAIN-CONTAINING PROTEIN"/>
    <property type="match status" value="1"/>
</dbReference>
<feature type="repeat" description="PPR" evidence="3">
    <location>
        <begin position="376"/>
        <end position="410"/>
    </location>
</feature>
<name>A0AAD7PWI9_QUISA</name>
<organism evidence="4 5">
    <name type="scientific">Quillaja saponaria</name>
    <name type="common">Soap bark tree</name>
    <dbReference type="NCBI Taxonomy" id="32244"/>
    <lineage>
        <taxon>Eukaryota</taxon>
        <taxon>Viridiplantae</taxon>
        <taxon>Streptophyta</taxon>
        <taxon>Embryophyta</taxon>
        <taxon>Tracheophyta</taxon>
        <taxon>Spermatophyta</taxon>
        <taxon>Magnoliopsida</taxon>
        <taxon>eudicotyledons</taxon>
        <taxon>Gunneridae</taxon>
        <taxon>Pentapetalae</taxon>
        <taxon>rosids</taxon>
        <taxon>fabids</taxon>
        <taxon>Fabales</taxon>
        <taxon>Quillajaceae</taxon>
        <taxon>Quillaja</taxon>
    </lineage>
</organism>